<protein>
    <recommendedName>
        <fullName evidence="4">G protein-coupled receptor</fullName>
    </recommendedName>
</protein>
<dbReference type="PANTHER" id="PTHR47521">
    <property type="entry name" value="SERPENTINE RECEPTOR, CLASS E (EPSILON)-RELATED"/>
    <property type="match status" value="1"/>
</dbReference>
<reference evidence="2" key="1">
    <citation type="submission" date="2023-10" db="EMBL/GenBank/DDBJ databases">
        <title>Genome assembly of Pristionchus species.</title>
        <authorList>
            <person name="Yoshida K."/>
            <person name="Sommer R.J."/>
        </authorList>
    </citation>
    <scope>NUCLEOTIDE SEQUENCE</scope>
    <source>
        <strain evidence="2">RS0144</strain>
    </source>
</reference>
<feature type="non-terminal residue" evidence="2">
    <location>
        <position position="142"/>
    </location>
</feature>
<proteinExistence type="predicted"/>
<keyword evidence="1" id="KW-0812">Transmembrane</keyword>
<gene>
    <name evidence="2" type="ORF">PENTCL1PPCAC_15446</name>
</gene>
<feature type="non-terminal residue" evidence="2">
    <location>
        <position position="1"/>
    </location>
</feature>
<dbReference type="PANTHER" id="PTHR47521:SF18">
    <property type="entry name" value="G PROTEIN-COUPLED RECEPTOR-RELATED"/>
    <property type="match status" value="1"/>
</dbReference>
<name>A0AAV5TCH9_9BILA</name>
<evidence type="ECO:0000313" key="3">
    <source>
        <dbReference type="Proteomes" id="UP001432027"/>
    </source>
</evidence>
<dbReference type="EMBL" id="BTSX01000004">
    <property type="protein sequence ID" value="GMS93271.1"/>
    <property type="molecule type" value="Genomic_DNA"/>
</dbReference>
<dbReference type="Proteomes" id="UP001432027">
    <property type="component" value="Unassembled WGS sequence"/>
</dbReference>
<feature type="transmembrane region" description="Helical" evidence="1">
    <location>
        <begin position="12"/>
        <end position="36"/>
    </location>
</feature>
<dbReference type="AlphaFoldDB" id="A0AAV5TCH9"/>
<keyword evidence="1" id="KW-1133">Transmembrane helix</keyword>
<evidence type="ECO:0008006" key="4">
    <source>
        <dbReference type="Google" id="ProtNLM"/>
    </source>
</evidence>
<evidence type="ECO:0000313" key="2">
    <source>
        <dbReference type="EMBL" id="GMS93271.1"/>
    </source>
</evidence>
<feature type="transmembrane region" description="Helical" evidence="1">
    <location>
        <begin position="90"/>
        <end position="112"/>
    </location>
</feature>
<keyword evidence="3" id="KW-1185">Reference proteome</keyword>
<sequence>NSSAVFTFLNEYPIFPVLIFVTNAIAFFPIFCLLYISQIAPLHGNCRYILCAWSLSFSSVYLINIALAILDLENESGYMPRNMFEPHFRFLLYQIHIMCTTFCSTFEIALSIERMIAIVNPRRYHFSDTEWKVLIPISAVLV</sequence>
<keyword evidence="1" id="KW-0472">Membrane</keyword>
<evidence type="ECO:0000256" key="1">
    <source>
        <dbReference type="SAM" id="Phobius"/>
    </source>
</evidence>
<organism evidence="2 3">
    <name type="scientific">Pristionchus entomophagus</name>
    <dbReference type="NCBI Taxonomy" id="358040"/>
    <lineage>
        <taxon>Eukaryota</taxon>
        <taxon>Metazoa</taxon>
        <taxon>Ecdysozoa</taxon>
        <taxon>Nematoda</taxon>
        <taxon>Chromadorea</taxon>
        <taxon>Rhabditida</taxon>
        <taxon>Rhabditina</taxon>
        <taxon>Diplogasteromorpha</taxon>
        <taxon>Diplogasteroidea</taxon>
        <taxon>Neodiplogasteridae</taxon>
        <taxon>Pristionchus</taxon>
    </lineage>
</organism>
<feature type="transmembrane region" description="Helical" evidence="1">
    <location>
        <begin position="48"/>
        <end position="70"/>
    </location>
</feature>
<accession>A0AAV5TCH9</accession>
<comment type="caution">
    <text evidence="2">The sequence shown here is derived from an EMBL/GenBank/DDBJ whole genome shotgun (WGS) entry which is preliminary data.</text>
</comment>
<dbReference type="InterPro" id="IPR052860">
    <property type="entry name" value="NRL-GPCR1"/>
</dbReference>